<feature type="transmembrane region" description="Helical" evidence="1">
    <location>
        <begin position="25"/>
        <end position="42"/>
    </location>
</feature>
<sequence length="121" mass="13960">MSCNSSSMVWNHGHVRHWMKYYKDLLNILVMNATLIIFFSCLKKLEVPLLNAMLSSPNHKFDKSVEERLEIIAGGLSHHNKIIVCQIRHSMEIMEKADRHVWQGALQTLGLATQTKFTLEL</sequence>
<accession>A0A9P7A2N3</accession>
<keyword evidence="1" id="KW-0472">Membrane</keyword>
<dbReference type="Proteomes" id="UP000714275">
    <property type="component" value="Unassembled WGS sequence"/>
</dbReference>
<evidence type="ECO:0000313" key="3">
    <source>
        <dbReference type="Proteomes" id="UP000714275"/>
    </source>
</evidence>
<evidence type="ECO:0000256" key="1">
    <source>
        <dbReference type="SAM" id="Phobius"/>
    </source>
</evidence>
<evidence type="ECO:0000313" key="2">
    <source>
        <dbReference type="EMBL" id="KAG1781324.1"/>
    </source>
</evidence>
<proteinExistence type="predicted"/>
<keyword evidence="1" id="KW-1133">Transmembrane helix</keyword>
<keyword evidence="3" id="KW-1185">Reference proteome</keyword>
<comment type="caution">
    <text evidence="2">The sequence shown here is derived from an EMBL/GenBank/DDBJ whole genome shotgun (WGS) entry which is preliminary data.</text>
</comment>
<organism evidence="2 3">
    <name type="scientific">Suillus placidus</name>
    <dbReference type="NCBI Taxonomy" id="48579"/>
    <lineage>
        <taxon>Eukaryota</taxon>
        <taxon>Fungi</taxon>
        <taxon>Dikarya</taxon>
        <taxon>Basidiomycota</taxon>
        <taxon>Agaricomycotina</taxon>
        <taxon>Agaricomycetes</taxon>
        <taxon>Agaricomycetidae</taxon>
        <taxon>Boletales</taxon>
        <taxon>Suillineae</taxon>
        <taxon>Suillaceae</taxon>
        <taxon>Suillus</taxon>
    </lineage>
</organism>
<gene>
    <name evidence="2" type="ORF">EV702DRAFT_1042441</name>
</gene>
<protein>
    <submittedName>
        <fullName evidence="2">Uncharacterized protein</fullName>
    </submittedName>
</protein>
<dbReference type="EMBL" id="JABBWD010000006">
    <property type="protein sequence ID" value="KAG1781324.1"/>
    <property type="molecule type" value="Genomic_DNA"/>
</dbReference>
<keyword evidence="1" id="KW-0812">Transmembrane</keyword>
<dbReference type="AlphaFoldDB" id="A0A9P7A2N3"/>
<reference evidence="2" key="1">
    <citation type="journal article" date="2020" name="New Phytol.">
        <title>Comparative genomics reveals dynamic genome evolution in host specialist ectomycorrhizal fungi.</title>
        <authorList>
            <person name="Lofgren L.A."/>
            <person name="Nguyen N.H."/>
            <person name="Vilgalys R."/>
            <person name="Ruytinx J."/>
            <person name="Liao H.L."/>
            <person name="Branco S."/>
            <person name="Kuo A."/>
            <person name="LaButti K."/>
            <person name="Lipzen A."/>
            <person name="Andreopoulos W."/>
            <person name="Pangilinan J."/>
            <person name="Riley R."/>
            <person name="Hundley H."/>
            <person name="Na H."/>
            <person name="Barry K."/>
            <person name="Grigoriev I.V."/>
            <person name="Stajich J.E."/>
            <person name="Kennedy P.G."/>
        </authorList>
    </citation>
    <scope>NUCLEOTIDE SEQUENCE</scope>
    <source>
        <strain evidence="2">DOB743</strain>
    </source>
</reference>
<name>A0A9P7A2N3_9AGAM</name>